<comment type="caution">
    <text evidence="2">The sequence shown here is derived from an EMBL/GenBank/DDBJ whole genome shotgun (WGS) entry which is preliminary data.</text>
</comment>
<dbReference type="Pfam" id="PF00989">
    <property type="entry name" value="PAS"/>
    <property type="match status" value="1"/>
</dbReference>
<accession>A0A0J1IQ83</accession>
<proteinExistence type="predicted"/>
<feature type="domain" description="PAS" evidence="1">
    <location>
        <begin position="15"/>
        <end position="55"/>
    </location>
</feature>
<protein>
    <recommendedName>
        <fullName evidence="1">PAS domain-containing protein</fullName>
    </recommendedName>
</protein>
<reference evidence="2 3" key="1">
    <citation type="submission" date="2015-05" db="EMBL/GenBank/DDBJ databases">
        <title>Whole genome sequence and identification of bacterial endophytes from Costus igneus.</title>
        <authorList>
            <person name="Lee Y.P."/>
            <person name="Gan H.M."/>
            <person name="Eng W."/>
            <person name="Wheatley M.S."/>
            <person name="Caraballo A."/>
            <person name="Polter S."/>
            <person name="Savka M.A."/>
            <person name="Hudson A.O."/>
        </authorList>
    </citation>
    <scope>NUCLEOTIDE SEQUENCE [LARGE SCALE GENOMIC DNA]</scope>
    <source>
        <strain evidence="2 3">RIT379</strain>
    </source>
</reference>
<dbReference type="PATRIC" id="fig|1397.4.peg.2169"/>
<dbReference type="CDD" id="cd00130">
    <property type="entry name" value="PAS"/>
    <property type="match status" value="1"/>
</dbReference>
<evidence type="ECO:0000313" key="2">
    <source>
        <dbReference type="EMBL" id="KLV28121.1"/>
    </source>
</evidence>
<dbReference type="AlphaFoldDB" id="A0A0J1IQ83"/>
<dbReference type="InterPro" id="IPR013767">
    <property type="entry name" value="PAS_fold"/>
</dbReference>
<dbReference type="NCBIfam" id="TIGR00229">
    <property type="entry name" value="sensory_box"/>
    <property type="match status" value="1"/>
</dbReference>
<sequence>MESIGTLPYGRKIKSEQQLLDIIEASPDFIATADSNGNTTYLNPSARSFLGISESAEDLQSVNAQLWTNKFVELSKNGISNEKSIWQGENVLYNANGKKVPVSQTIVSHKATHQNVHFLSTSQEIYHKERHMKQLLSAKLYTIH</sequence>
<dbReference type="SMART" id="SM00091">
    <property type="entry name" value="PAS"/>
    <property type="match status" value="1"/>
</dbReference>
<dbReference type="Gene3D" id="3.30.450.20">
    <property type="entry name" value="PAS domain"/>
    <property type="match status" value="1"/>
</dbReference>
<dbReference type="RefSeq" id="WP_161798383.1">
    <property type="nucleotide sequence ID" value="NZ_JAMAUJ010000001.1"/>
</dbReference>
<dbReference type="EMBL" id="LDPH01000002">
    <property type="protein sequence ID" value="KLV28121.1"/>
    <property type="molecule type" value="Genomic_DNA"/>
</dbReference>
<dbReference type="SUPFAM" id="SSF55785">
    <property type="entry name" value="PYP-like sensor domain (PAS domain)"/>
    <property type="match status" value="1"/>
</dbReference>
<name>A0A0J1IQ83_NIACI</name>
<evidence type="ECO:0000259" key="1">
    <source>
        <dbReference type="PROSITE" id="PS50112"/>
    </source>
</evidence>
<dbReference type="InterPro" id="IPR000014">
    <property type="entry name" value="PAS"/>
</dbReference>
<gene>
    <name evidence="2" type="ORF">ABW02_04380</name>
</gene>
<organism evidence="2 3">
    <name type="scientific">Niallia circulans</name>
    <name type="common">Bacillus circulans</name>
    <dbReference type="NCBI Taxonomy" id="1397"/>
    <lineage>
        <taxon>Bacteria</taxon>
        <taxon>Bacillati</taxon>
        <taxon>Bacillota</taxon>
        <taxon>Bacilli</taxon>
        <taxon>Bacillales</taxon>
        <taxon>Bacillaceae</taxon>
        <taxon>Niallia</taxon>
    </lineage>
</organism>
<dbReference type="GO" id="GO:0006355">
    <property type="term" value="P:regulation of DNA-templated transcription"/>
    <property type="evidence" value="ECO:0007669"/>
    <property type="project" value="InterPro"/>
</dbReference>
<evidence type="ECO:0000313" key="3">
    <source>
        <dbReference type="Proteomes" id="UP000036045"/>
    </source>
</evidence>
<keyword evidence="3" id="KW-1185">Reference proteome</keyword>
<dbReference type="PROSITE" id="PS50112">
    <property type="entry name" value="PAS"/>
    <property type="match status" value="1"/>
</dbReference>
<dbReference type="InterPro" id="IPR035965">
    <property type="entry name" value="PAS-like_dom_sf"/>
</dbReference>
<dbReference type="Proteomes" id="UP000036045">
    <property type="component" value="Unassembled WGS sequence"/>
</dbReference>